<evidence type="ECO:0000313" key="9">
    <source>
        <dbReference type="EMBL" id="PYC48114.1"/>
    </source>
</evidence>
<dbReference type="GO" id="GO:0046872">
    <property type="term" value="F:metal ion binding"/>
    <property type="evidence" value="ECO:0007669"/>
    <property type="project" value="UniProtKB-KW"/>
</dbReference>
<dbReference type="SMART" id="SM00986">
    <property type="entry name" value="UDG"/>
    <property type="match status" value="1"/>
</dbReference>
<dbReference type="InterPro" id="IPR036895">
    <property type="entry name" value="Uracil-DNA_glycosylase-like_sf"/>
</dbReference>
<keyword evidence="3" id="KW-0227">DNA damage</keyword>
<keyword evidence="2" id="KW-0479">Metal-binding</keyword>
<dbReference type="RefSeq" id="WP_110795765.1">
    <property type="nucleotide sequence ID" value="NZ_KZ826483.1"/>
</dbReference>
<keyword evidence="7" id="KW-0234">DNA repair</keyword>
<keyword evidence="5" id="KW-0408">Iron</keyword>
<dbReference type="GO" id="GO:0006281">
    <property type="term" value="P:DNA repair"/>
    <property type="evidence" value="ECO:0007669"/>
    <property type="project" value="UniProtKB-KW"/>
</dbReference>
<dbReference type="EMBL" id="QFVT01000004">
    <property type="protein sequence ID" value="PYC48114.1"/>
    <property type="molecule type" value="Genomic_DNA"/>
</dbReference>
<dbReference type="Proteomes" id="UP000248012">
    <property type="component" value="Unassembled WGS sequence"/>
</dbReference>
<organism evidence="9 10">
    <name type="scientific">Litorivita pollutaquae</name>
    <dbReference type="NCBI Taxonomy" id="2200892"/>
    <lineage>
        <taxon>Bacteria</taxon>
        <taxon>Pseudomonadati</taxon>
        <taxon>Pseudomonadota</taxon>
        <taxon>Alphaproteobacteria</taxon>
        <taxon>Rhodobacterales</taxon>
        <taxon>Paracoccaceae</taxon>
        <taxon>Litorivita</taxon>
    </lineage>
</organism>
<evidence type="ECO:0000256" key="3">
    <source>
        <dbReference type="ARBA" id="ARBA00022763"/>
    </source>
</evidence>
<keyword evidence="1" id="KW-0004">4Fe-4S</keyword>
<keyword evidence="10" id="KW-1185">Reference proteome</keyword>
<feature type="domain" description="Uracil-DNA glycosylase-like" evidence="8">
    <location>
        <begin position="111"/>
        <end position="262"/>
    </location>
</feature>
<dbReference type="InterPro" id="IPR005122">
    <property type="entry name" value="Uracil-DNA_glycosylase-like"/>
</dbReference>
<comment type="caution">
    <text evidence="9">The sequence shown here is derived from an EMBL/GenBank/DDBJ whole genome shotgun (WGS) entry which is preliminary data.</text>
</comment>
<evidence type="ECO:0000256" key="6">
    <source>
        <dbReference type="ARBA" id="ARBA00023014"/>
    </source>
</evidence>
<dbReference type="PANTHER" id="PTHR33693:SF1">
    <property type="entry name" value="TYPE-4 URACIL-DNA GLYCOSYLASE"/>
    <property type="match status" value="1"/>
</dbReference>
<dbReference type="SMART" id="SM00987">
    <property type="entry name" value="UreE_C"/>
    <property type="match status" value="1"/>
</dbReference>
<dbReference type="SUPFAM" id="SSF52141">
    <property type="entry name" value="Uracil-DNA glycosylase-like"/>
    <property type="match status" value="1"/>
</dbReference>
<evidence type="ECO:0000259" key="8">
    <source>
        <dbReference type="SMART" id="SM00986"/>
    </source>
</evidence>
<evidence type="ECO:0000256" key="2">
    <source>
        <dbReference type="ARBA" id="ARBA00022723"/>
    </source>
</evidence>
<dbReference type="GO" id="GO:0051539">
    <property type="term" value="F:4 iron, 4 sulfur cluster binding"/>
    <property type="evidence" value="ECO:0007669"/>
    <property type="project" value="UniProtKB-KW"/>
</dbReference>
<sequence>MESALEYDIALAALAWQVELGCAELIGDAPVDRFALEHAAREAAKMQAAAPAQASVSKSKNIPVPSAEPRIDAAAEARRAAQGCADLGALKSAMAAFEHCDLHRGARNLCFAAGNPAARVMVIGEAPGREEDRSGAVYVGPAGRLLDKMLGAIDLSRDAQEPAQAAYLTYALPWRLPQARDAYATEIAAMAPFVQRHIEIVAPQLVLLLGEVAVHSVLGPKTAGGIGQGWAQAFGRPALAITAPDYLLSHPAGKRDAWRDLLMFKSRLAAL</sequence>
<dbReference type="CDD" id="cd10030">
    <property type="entry name" value="UDG-F4_TTUDGA_SPO1dp_like"/>
    <property type="match status" value="1"/>
</dbReference>
<reference evidence="9 10" key="1">
    <citation type="submission" date="2018-05" db="EMBL/GenBank/DDBJ databases">
        <title>Oceanovita maritima gen. nov., sp. nov., a marine bacterium in the family Rhodobacteraceae isolated from surface seawater of Lundu port Xiamen, China.</title>
        <authorList>
            <person name="Hetharua B.H."/>
            <person name="Min D."/>
            <person name="Liao H."/>
            <person name="Tian Y."/>
        </authorList>
    </citation>
    <scope>NUCLEOTIDE SEQUENCE [LARGE SCALE GENOMIC DNA]</scope>
    <source>
        <strain evidence="9 10">FSX-11</strain>
    </source>
</reference>
<dbReference type="GO" id="GO:0097506">
    <property type="term" value="F:deaminated base DNA N-glycosylase activity"/>
    <property type="evidence" value="ECO:0007669"/>
    <property type="project" value="UniProtKB-ARBA"/>
</dbReference>
<dbReference type="InterPro" id="IPR051536">
    <property type="entry name" value="UDG_Type-4/5"/>
</dbReference>
<gene>
    <name evidence="9" type="ORF">DI396_06740</name>
</gene>
<proteinExistence type="predicted"/>
<evidence type="ECO:0000256" key="5">
    <source>
        <dbReference type="ARBA" id="ARBA00023004"/>
    </source>
</evidence>
<accession>A0A2V4MZU8</accession>
<evidence type="ECO:0000256" key="1">
    <source>
        <dbReference type="ARBA" id="ARBA00022485"/>
    </source>
</evidence>
<dbReference type="Pfam" id="PF03167">
    <property type="entry name" value="UDG"/>
    <property type="match status" value="1"/>
</dbReference>
<evidence type="ECO:0000256" key="4">
    <source>
        <dbReference type="ARBA" id="ARBA00022801"/>
    </source>
</evidence>
<evidence type="ECO:0000313" key="10">
    <source>
        <dbReference type="Proteomes" id="UP000248012"/>
    </source>
</evidence>
<keyword evidence="6" id="KW-0411">Iron-sulfur</keyword>
<dbReference type="OrthoDB" id="5290748at2"/>
<keyword evidence="4" id="KW-0378">Hydrolase</keyword>
<dbReference type="AlphaFoldDB" id="A0A2V4MZU8"/>
<name>A0A2V4MZU8_9RHOB</name>
<dbReference type="Gene3D" id="3.40.470.10">
    <property type="entry name" value="Uracil-DNA glycosylase-like domain"/>
    <property type="match status" value="1"/>
</dbReference>
<protein>
    <submittedName>
        <fullName evidence="9">Uracil-DNA glycosylase</fullName>
    </submittedName>
</protein>
<dbReference type="PANTHER" id="PTHR33693">
    <property type="entry name" value="TYPE-5 URACIL-DNA GLYCOSYLASE"/>
    <property type="match status" value="1"/>
</dbReference>
<evidence type="ECO:0000256" key="7">
    <source>
        <dbReference type="ARBA" id="ARBA00023204"/>
    </source>
</evidence>